<dbReference type="InterPro" id="IPR029056">
    <property type="entry name" value="Ribokinase-like"/>
</dbReference>
<gene>
    <name evidence="4" type="ORF">METZ01_LOCUS27688</name>
</gene>
<dbReference type="PANTHER" id="PTHR10584">
    <property type="entry name" value="SUGAR KINASE"/>
    <property type="match status" value="1"/>
</dbReference>
<dbReference type="EMBL" id="UINC01001224">
    <property type="protein sequence ID" value="SUZ74834.1"/>
    <property type="molecule type" value="Genomic_DNA"/>
</dbReference>
<dbReference type="SUPFAM" id="SSF53613">
    <property type="entry name" value="Ribokinase-like"/>
    <property type="match status" value="1"/>
</dbReference>
<protein>
    <recommendedName>
        <fullName evidence="3">Carbohydrate kinase PfkB domain-containing protein</fullName>
    </recommendedName>
</protein>
<dbReference type="PANTHER" id="PTHR10584:SF166">
    <property type="entry name" value="RIBOKINASE"/>
    <property type="match status" value="1"/>
</dbReference>
<dbReference type="InterPro" id="IPR011611">
    <property type="entry name" value="PfkB_dom"/>
</dbReference>
<sequence>MNLAYSLKCLGHDPIPFVFTGRDLDDDYQAHLSRMAIDQDAIVKVETASHSSHAFIFTDIKGNQFTGFYPGPNRTEEFETHLRRVIEEKQVIDYAIIAPDIPANMIAAAGILKACGTPFLTDPGQGLTDFTAIDCQRLTELSNHIIMNQFEYDTLRKHADINTAKKLVITAGSEGARWVWGDSQGSVSAVIPSQLVDPTGCGDAFRAGYVHAHLAGANDRDAIRCGAVVASINIESLGTQEHNLDNLVERYTDAWKERPNWL</sequence>
<evidence type="ECO:0000259" key="3">
    <source>
        <dbReference type="Pfam" id="PF00294"/>
    </source>
</evidence>
<reference evidence="4" key="1">
    <citation type="submission" date="2018-05" db="EMBL/GenBank/DDBJ databases">
        <authorList>
            <person name="Lanie J.A."/>
            <person name="Ng W.-L."/>
            <person name="Kazmierczak K.M."/>
            <person name="Andrzejewski T.M."/>
            <person name="Davidsen T.M."/>
            <person name="Wayne K.J."/>
            <person name="Tettelin H."/>
            <person name="Glass J.I."/>
            <person name="Rusch D."/>
            <person name="Podicherti R."/>
            <person name="Tsui H.-C.T."/>
            <person name="Winkler M.E."/>
        </authorList>
    </citation>
    <scope>NUCLEOTIDE SEQUENCE</scope>
</reference>
<evidence type="ECO:0000256" key="2">
    <source>
        <dbReference type="ARBA" id="ARBA00022777"/>
    </source>
</evidence>
<organism evidence="4">
    <name type="scientific">marine metagenome</name>
    <dbReference type="NCBI Taxonomy" id="408172"/>
    <lineage>
        <taxon>unclassified sequences</taxon>
        <taxon>metagenomes</taxon>
        <taxon>ecological metagenomes</taxon>
    </lineage>
</organism>
<proteinExistence type="predicted"/>
<keyword evidence="2" id="KW-0418">Kinase</keyword>
<dbReference type="GO" id="GO:0016301">
    <property type="term" value="F:kinase activity"/>
    <property type="evidence" value="ECO:0007669"/>
    <property type="project" value="UniProtKB-KW"/>
</dbReference>
<dbReference type="Pfam" id="PF00294">
    <property type="entry name" value="PfkB"/>
    <property type="match status" value="1"/>
</dbReference>
<keyword evidence="1" id="KW-0808">Transferase</keyword>
<feature type="domain" description="Carbohydrate kinase PfkB" evidence="3">
    <location>
        <begin position="2"/>
        <end position="242"/>
    </location>
</feature>
<evidence type="ECO:0000313" key="4">
    <source>
        <dbReference type="EMBL" id="SUZ74834.1"/>
    </source>
</evidence>
<dbReference type="AlphaFoldDB" id="A0A381Q7J3"/>
<evidence type="ECO:0000256" key="1">
    <source>
        <dbReference type="ARBA" id="ARBA00022679"/>
    </source>
</evidence>
<dbReference type="Gene3D" id="3.40.1190.20">
    <property type="match status" value="1"/>
</dbReference>
<accession>A0A381Q7J3</accession>
<name>A0A381Q7J3_9ZZZZ</name>